<dbReference type="CDD" id="cd09024">
    <property type="entry name" value="Aldose_epim_lacX"/>
    <property type="match status" value="1"/>
</dbReference>
<keyword evidence="2" id="KW-1185">Reference proteome</keyword>
<proteinExistence type="predicted"/>
<accession>A0ABT2T5G7</accession>
<dbReference type="InterPro" id="IPR008183">
    <property type="entry name" value="Aldose_1/G6P_1-epimerase"/>
</dbReference>
<comment type="caution">
    <text evidence="1">The sequence shown here is derived from an EMBL/GenBank/DDBJ whole genome shotgun (WGS) entry which is preliminary data.</text>
</comment>
<protein>
    <submittedName>
        <fullName evidence="1">Aldose 1-epimerase family protein</fullName>
    </submittedName>
</protein>
<dbReference type="EMBL" id="JAOQKJ010000008">
    <property type="protein sequence ID" value="MCU6744999.1"/>
    <property type="molecule type" value="Genomic_DNA"/>
</dbReference>
<dbReference type="InterPro" id="IPR037481">
    <property type="entry name" value="LacX"/>
</dbReference>
<sequence>MALYELKNEQIAITVDSHGAELKSLKKLADDQEYMWCGDAKFWGRTSPVLFPFVGGLKNKEYRFEGKTYSMTQHGFARDMDFELETQTESELWFTLESTEETLARYPFPFILNLGYRLEGSTVAVLWKVENPSEKQMYFSIGGHPAFNCPLTEGTKQSDYSVSFADTDEIVSTRISEEGLATGCMDIYHLADGHLSLTSNLFDHDALVIEDHQTDTVALCRKDGTPYLTVKMEAPLFGIWSPPGKNAPFVCIEPWYGRCDDEYFDGDLTEREWGNKLAPHQTFEASYTITV</sequence>
<evidence type="ECO:0000313" key="1">
    <source>
        <dbReference type="EMBL" id="MCU6744999.1"/>
    </source>
</evidence>
<reference evidence="1 2" key="1">
    <citation type="journal article" date="2021" name="ISME Commun">
        <title>Automated analysis of genomic sequences facilitates high-throughput and comprehensive description of bacteria.</title>
        <authorList>
            <person name="Hitch T.C.A."/>
        </authorList>
    </citation>
    <scope>NUCLEOTIDE SEQUENCE [LARGE SCALE GENOMIC DNA]</scope>
    <source>
        <strain evidence="1 2">Sanger_18</strain>
    </source>
</reference>
<dbReference type="Proteomes" id="UP001652432">
    <property type="component" value="Unassembled WGS sequence"/>
</dbReference>
<name>A0ABT2T5G7_9FIRM</name>
<dbReference type="Gene3D" id="2.70.98.10">
    <property type="match status" value="1"/>
</dbReference>
<dbReference type="Pfam" id="PF01263">
    <property type="entry name" value="Aldose_epim"/>
    <property type="match status" value="1"/>
</dbReference>
<evidence type="ECO:0000313" key="2">
    <source>
        <dbReference type="Proteomes" id="UP001652432"/>
    </source>
</evidence>
<dbReference type="InterPro" id="IPR011013">
    <property type="entry name" value="Gal_mutarotase_sf_dom"/>
</dbReference>
<dbReference type="PANTHER" id="PTHR11122:SF13">
    <property type="entry name" value="GLUCOSE-6-PHOSPHATE 1-EPIMERASE"/>
    <property type="match status" value="1"/>
</dbReference>
<dbReference type="InterPro" id="IPR014718">
    <property type="entry name" value="GH-type_carb-bd"/>
</dbReference>
<organism evidence="1 2">
    <name type="scientific">Suilimivivens aceti</name>
    <dbReference type="NCBI Taxonomy" id="2981774"/>
    <lineage>
        <taxon>Bacteria</taxon>
        <taxon>Bacillati</taxon>
        <taxon>Bacillota</taxon>
        <taxon>Clostridia</taxon>
        <taxon>Lachnospirales</taxon>
        <taxon>Lachnospiraceae</taxon>
        <taxon>Suilimivivens</taxon>
    </lineage>
</organism>
<dbReference type="SUPFAM" id="SSF74650">
    <property type="entry name" value="Galactose mutarotase-like"/>
    <property type="match status" value="1"/>
</dbReference>
<dbReference type="RefSeq" id="WP_118798924.1">
    <property type="nucleotide sequence ID" value="NZ_JAOQKJ010000008.1"/>
</dbReference>
<gene>
    <name evidence="1" type="ORF">OCV77_10915</name>
</gene>
<dbReference type="PANTHER" id="PTHR11122">
    <property type="entry name" value="APOSPORY-ASSOCIATED PROTEIN C-RELATED"/>
    <property type="match status" value="1"/>
</dbReference>